<feature type="domain" description="ABC transporter" evidence="10">
    <location>
        <begin position="13"/>
        <end position="260"/>
    </location>
</feature>
<dbReference type="GO" id="GO:0015833">
    <property type="term" value="P:peptide transport"/>
    <property type="evidence" value="ECO:0007669"/>
    <property type="project" value="InterPro"/>
</dbReference>
<keyword evidence="9" id="KW-0472">Membrane</keyword>
<comment type="similarity">
    <text evidence="2">Belongs to the ABC transporter superfamily.</text>
</comment>
<dbReference type="NCBIfam" id="TIGR01727">
    <property type="entry name" value="oligo_HPY"/>
    <property type="match status" value="1"/>
</dbReference>
<evidence type="ECO:0000256" key="8">
    <source>
        <dbReference type="ARBA" id="ARBA00022967"/>
    </source>
</evidence>
<keyword evidence="4" id="KW-1003">Cell membrane</keyword>
<accession>A0A0S7BUT2</accession>
<dbReference type="InterPro" id="IPR003593">
    <property type="entry name" value="AAA+_ATPase"/>
</dbReference>
<dbReference type="GO" id="GO:0016887">
    <property type="term" value="F:ATP hydrolysis activity"/>
    <property type="evidence" value="ECO:0007669"/>
    <property type="project" value="InterPro"/>
</dbReference>
<reference evidence="11" key="1">
    <citation type="journal article" date="2015" name="Genome Announc.">
        <title>Draft Genome Sequence of Anaerolineae Strain TC1, a Novel Isolate from a Methanogenic Wastewater Treatment System.</title>
        <authorList>
            <person name="Matsuura N."/>
            <person name="Tourlousse D.M."/>
            <person name="Sun L."/>
            <person name="Toyonaga M."/>
            <person name="Kuroda K."/>
            <person name="Ohashi A."/>
            <person name="Cruz R."/>
            <person name="Yamaguchi T."/>
            <person name="Sekiguchi Y."/>
        </authorList>
    </citation>
    <scope>NUCLEOTIDE SEQUENCE [LARGE SCALE GENOMIC DNA]</scope>
    <source>
        <strain evidence="11">TC1</strain>
    </source>
</reference>
<evidence type="ECO:0000256" key="6">
    <source>
        <dbReference type="ARBA" id="ARBA00022741"/>
    </source>
</evidence>
<gene>
    <name evidence="11" type="ORF">ATC1_13705</name>
</gene>
<keyword evidence="12" id="KW-1185">Reference proteome</keyword>
<keyword evidence="8" id="KW-1278">Translocase</keyword>
<dbReference type="EMBL" id="DF968181">
    <property type="protein sequence ID" value="GAP40726.1"/>
    <property type="molecule type" value="Genomic_DNA"/>
</dbReference>
<dbReference type="InterPro" id="IPR017871">
    <property type="entry name" value="ABC_transporter-like_CS"/>
</dbReference>
<evidence type="ECO:0000256" key="4">
    <source>
        <dbReference type="ARBA" id="ARBA00022475"/>
    </source>
</evidence>
<dbReference type="Pfam" id="PF08352">
    <property type="entry name" value="oligo_HPY"/>
    <property type="match status" value="1"/>
</dbReference>
<keyword evidence="5" id="KW-0997">Cell inner membrane</keyword>
<evidence type="ECO:0000313" key="11">
    <source>
        <dbReference type="EMBL" id="GAP40726.1"/>
    </source>
</evidence>
<protein>
    <submittedName>
        <fullName evidence="11">Oligopeptide/dipeptide ABC transporter, ATP-binding protein, C-terminal domain</fullName>
    </submittedName>
</protein>
<dbReference type="GO" id="GO:0005886">
    <property type="term" value="C:plasma membrane"/>
    <property type="evidence" value="ECO:0007669"/>
    <property type="project" value="UniProtKB-SubCell"/>
</dbReference>
<dbReference type="SMART" id="SM00382">
    <property type="entry name" value="AAA"/>
    <property type="match status" value="1"/>
</dbReference>
<dbReference type="PANTHER" id="PTHR43297:SF14">
    <property type="entry name" value="ATPASE AAA-TYPE CORE DOMAIN-CONTAINING PROTEIN"/>
    <property type="match status" value="1"/>
</dbReference>
<evidence type="ECO:0000313" key="12">
    <source>
        <dbReference type="Proteomes" id="UP000053370"/>
    </source>
</evidence>
<proteinExistence type="inferred from homology"/>
<dbReference type="Proteomes" id="UP000053370">
    <property type="component" value="Unassembled WGS sequence"/>
</dbReference>
<dbReference type="PANTHER" id="PTHR43297">
    <property type="entry name" value="OLIGOPEPTIDE TRANSPORT ATP-BINDING PROTEIN APPD"/>
    <property type="match status" value="1"/>
</dbReference>
<sequence>MTNQEANEIILNIRNLKVRYETQDGIVKAVNGVDLTLRKKRTLGLVGETGAGKTTTALAIMRLVPNPPGVVECDKLEIGGQDILSLPEHKLEHVRGNDVSMIFQDPMTALNPVFTVGDQIAESLEIHEHLSVKDAKERAGDMLELVGIPRERANEYPHQFSGGMKQRVVIAIALACNPQLLLADEPTTALDVTIQAQVLELMNELKEKYDTSMIMITHDLGCVAEVCDEVAVMYAGRIVEEGTLEDVFNRTMHPYTEGLFNSLPNIKDRKAKLKPIKGLMPDPTNLPVGCSFAPRCNYATDACLIAQPQLRSISQTHRIACTAYDNPEFHIERRIL</sequence>
<evidence type="ECO:0000256" key="1">
    <source>
        <dbReference type="ARBA" id="ARBA00004202"/>
    </source>
</evidence>
<comment type="subcellular location">
    <subcellularLocation>
        <location evidence="1">Cell membrane</location>
        <topology evidence="1">Peripheral membrane protein</topology>
    </subcellularLocation>
</comment>
<dbReference type="OrthoDB" id="9802264at2"/>
<dbReference type="Gene3D" id="3.40.50.300">
    <property type="entry name" value="P-loop containing nucleotide triphosphate hydrolases"/>
    <property type="match status" value="1"/>
</dbReference>
<dbReference type="PATRIC" id="fig|1678840.3.peg.2062"/>
<dbReference type="FunFam" id="3.40.50.300:FF:000016">
    <property type="entry name" value="Oligopeptide ABC transporter ATP-binding component"/>
    <property type="match status" value="1"/>
</dbReference>
<dbReference type="InterPro" id="IPR003439">
    <property type="entry name" value="ABC_transporter-like_ATP-bd"/>
</dbReference>
<keyword evidence="3" id="KW-0813">Transport</keyword>
<dbReference type="GO" id="GO:0005524">
    <property type="term" value="F:ATP binding"/>
    <property type="evidence" value="ECO:0007669"/>
    <property type="project" value="UniProtKB-KW"/>
</dbReference>
<evidence type="ECO:0000256" key="2">
    <source>
        <dbReference type="ARBA" id="ARBA00005417"/>
    </source>
</evidence>
<dbReference type="AlphaFoldDB" id="A0A0S7BUT2"/>
<dbReference type="InterPro" id="IPR027417">
    <property type="entry name" value="P-loop_NTPase"/>
</dbReference>
<keyword evidence="6" id="KW-0547">Nucleotide-binding</keyword>
<dbReference type="CDD" id="cd03257">
    <property type="entry name" value="ABC_NikE_OppD_transporters"/>
    <property type="match status" value="1"/>
</dbReference>
<evidence type="ECO:0000256" key="7">
    <source>
        <dbReference type="ARBA" id="ARBA00022840"/>
    </source>
</evidence>
<dbReference type="SUPFAM" id="SSF52540">
    <property type="entry name" value="P-loop containing nucleoside triphosphate hydrolases"/>
    <property type="match status" value="1"/>
</dbReference>
<dbReference type="STRING" id="1678840.ATC1_13705"/>
<dbReference type="RefSeq" id="WP_062280481.1">
    <property type="nucleotide sequence ID" value="NZ_DF968181.1"/>
</dbReference>
<dbReference type="Pfam" id="PF00005">
    <property type="entry name" value="ABC_tran"/>
    <property type="match status" value="1"/>
</dbReference>
<evidence type="ECO:0000256" key="9">
    <source>
        <dbReference type="ARBA" id="ARBA00023136"/>
    </source>
</evidence>
<dbReference type="PROSITE" id="PS50893">
    <property type="entry name" value="ABC_TRANSPORTER_2"/>
    <property type="match status" value="1"/>
</dbReference>
<keyword evidence="7 11" id="KW-0067">ATP-binding</keyword>
<name>A0A0S7BUT2_9CHLR</name>
<evidence type="ECO:0000256" key="5">
    <source>
        <dbReference type="ARBA" id="ARBA00022519"/>
    </source>
</evidence>
<dbReference type="InterPro" id="IPR050388">
    <property type="entry name" value="ABC_Ni/Peptide_Import"/>
</dbReference>
<dbReference type="PROSITE" id="PS00211">
    <property type="entry name" value="ABC_TRANSPORTER_1"/>
    <property type="match status" value="1"/>
</dbReference>
<evidence type="ECO:0000256" key="3">
    <source>
        <dbReference type="ARBA" id="ARBA00022448"/>
    </source>
</evidence>
<dbReference type="InterPro" id="IPR013563">
    <property type="entry name" value="Oligopep_ABC_C"/>
</dbReference>
<evidence type="ECO:0000259" key="10">
    <source>
        <dbReference type="PROSITE" id="PS50893"/>
    </source>
</evidence>
<organism evidence="11">
    <name type="scientific">Flexilinea flocculi</name>
    <dbReference type="NCBI Taxonomy" id="1678840"/>
    <lineage>
        <taxon>Bacteria</taxon>
        <taxon>Bacillati</taxon>
        <taxon>Chloroflexota</taxon>
        <taxon>Anaerolineae</taxon>
        <taxon>Anaerolineales</taxon>
        <taxon>Anaerolineaceae</taxon>
        <taxon>Flexilinea</taxon>
    </lineage>
</organism>